<reference evidence="11 12" key="1">
    <citation type="submission" date="2017-04" db="EMBL/GenBank/DDBJ databases">
        <authorList>
            <person name="Afonso C.L."/>
            <person name="Miller P.J."/>
            <person name="Scott M.A."/>
            <person name="Spackman E."/>
            <person name="Goraichik I."/>
            <person name="Dimitrov K.M."/>
            <person name="Suarez D.L."/>
            <person name="Swayne D.E."/>
        </authorList>
    </citation>
    <scope>NUCLEOTIDE SEQUENCE [LARGE SCALE GENOMIC DNA]</scope>
    <source>
        <strain evidence="11">LMG 28154</strain>
    </source>
</reference>
<comment type="cofactor">
    <cofactor evidence="8">
        <name>Mg(2+)</name>
        <dbReference type="ChEBI" id="CHEBI:18420"/>
    </cofactor>
</comment>
<feature type="binding site" evidence="8">
    <location>
        <position position="211"/>
    </location>
    <ligand>
        <name>GTP</name>
        <dbReference type="ChEBI" id="CHEBI:37565"/>
    </ligand>
</feature>
<feature type="domain" description="MobA-like NTP transferase" evidence="10">
    <location>
        <begin position="175"/>
        <end position="282"/>
    </location>
</feature>
<evidence type="ECO:0000256" key="4">
    <source>
        <dbReference type="ARBA" id="ARBA00022741"/>
    </source>
</evidence>
<evidence type="ECO:0000256" key="8">
    <source>
        <dbReference type="HAMAP-Rule" id="MF_00316"/>
    </source>
</evidence>
<evidence type="ECO:0000256" key="1">
    <source>
        <dbReference type="ARBA" id="ARBA00022490"/>
    </source>
</evidence>
<keyword evidence="4 8" id="KW-0547">Nucleotide-binding</keyword>
<feature type="binding site" evidence="8">
    <location>
        <position position="29"/>
    </location>
    <ligand>
        <name>GTP</name>
        <dbReference type="ChEBI" id="CHEBI:37565"/>
    </ligand>
</feature>
<comment type="caution">
    <text evidence="8">Lacks conserved residue(s) required for the propagation of feature annotation.</text>
</comment>
<accession>A0A238HDF4</accession>
<feature type="domain" description="MobA-like NTP transferase" evidence="10">
    <location>
        <begin position="13"/>
        <end position="91"/>
    </location>
</feature>
<keyword evidence="7 8" id="KW-0501">Molybdenum cofactor biosynthesis</keyword>
<dbReference type="Gene3D" id="3.90.550.10">
    <property type="entry name" value="Spore Coat Polysaccharide Biosynthesis Protein SpsA, Chain A"/>
    <property type="match status" value="2"/>
</dbReference>
<dbReference type="Proteomes" id="UP000198460">
    <property type="component" value="Unassembled WGS sequence"/>
</dbReference>
<dbReference type="SUPFAM" id="SSF53448">
    <property type="entry name" value="Nucleotide-diphospho-sugar transferases"/>
    <property type="match status" value="1"/>
</dbReference>
<gene>
    <name evidence="8" type="primary">mobA</name>
    <name evidence="11" type="ORF">BSIN_1157</name>
</gene>
<dbReference type="CDD" id="cd02503">
    <property type="entry name" value="MobA"/>
    <property type="match status" value="1"/>
</dbReference>
<evidence type="ECO:0000259" key="10">
    <source>
        <dbReference type="Pfam" id="PF12804"/>
    </source>
</evidence>
<dbReference type="InterPro" id="IPR025877">
    <property type="entry name" value="MobA-like_NTP_Trfase"/>
</dbReference>
<evidence type="ECO:0000313" key="12">
    <source>
        <dbReference type="Proteomes" id="UP000198460"/>
    </source>
</evidence>
<dbReference type="Pfam" id="PF12804">
    <property type="entry name" value="NTP_transf_3"/>
    <property type="match status" value="2"/>
</dbReference>
<evidence type="ECO:0000256" key="6">
    <source>
        <dbReference type="ARBA" id="ARBA00023134"/>
    </source>
</evidence>
<organism evidence="11 12">
    <name type="scientific">Burkholderia singularis</name>
    <dbReference type="NCBI Taxonomy" id="1503053"/>
    <lineage>
        <taxon>Bacteria</taxon>
        <taxon>Pseudomonadati</taxon>
        <taxon>Pseudomonadota</taxon>
        <taxon>Betaproteobacteria</taxon>
        <taxon>Burkholderiales</taxon>
        <taxon>Burkholderiaceae</taxon>
        <taxon>Burkholderia</taxon>
        <taxon>pseudomallei group</taxon>
    </lineage>
</organism>
<dbReference type="PANTHER" id="PTHR19136">
    <property type="entry name" value="MOLYBDENUM COFACTOR GUANYLYLTRANSFERASE"/>
    <property type="match status" value="1"/>
</dbReference>
<evidence type="ECO:0000313" key="11">
    <source>
        <dbReference type="EMBL" id="SMG03063.1"/>
    </source>
</evidence>
<keyword evidence="2 8" id="KW-0808">Transferase</keyword>
<protein>
    <recommendedName>
        <fullName evidence="8">Molybdenum cofactor guanylyltransferase</fullName>
        <shortName evidence="8">MoCo guanylyltransferase</shortName>
        <ecNumber evidence="8">2.7.7.77</ecNumber>
    </recommendedName>
    <alternativeName>
        <fullName evidence="8">GTP:molybdopterin guanylyltransferase</fullName>
    </alternativeName>
    <alternativeName>
        <fullName evidence="8">Mo-MPT guanylyltransferase</fullName>
    </alternativeName>
    <alternativeName>
        <fullName evidence="8">Molybdopterin guanylyltransferase</fullName>
    </alternativeName>
    <alternativeName>
        <fullName evidence="8">Molybdopterin-guanine dinucleotide synthase</fullName>
        <shortName evidence="8">MGD synthase</shortName>
    </alternativeName>
</protein>
<comment type="function">
    <text evidence="8">Transfers a GMP moiety from GTP to Mo-molybdopterin (Mo-MPT) cofactor (Moco or molybdenum cofactor) to form Mo-molybdopterin guanine dinucleotide (Mo-MGD) cofactor.</text>
</comment>
<comment type="domain">
    <text evidence="8">The N-terminal domain determines nucleotide recognition and specific binding, while the C-terminal domain determines the specific binding to the target protein.</text>
</comment>
<feature type="compositionally biased region" description="Basic and acidic residues" evidence="9">
    <location>
        <begin position="159"/>
        <end position="168"/>
    </location>
</feature>
<comment type="catalytic activity">
    <reaction evidence="8">
        <text>Mo-molybdopterin + GTP + H(+) = Mo-molybdopterin guanine dinucleotide + diphosphate</text>
        <dbReference type="Rhea" id="RHEA:34243"/>
        <dbReference type="ChEBI" id="CHEBI:15378"/>
        <dbReference type="ChEBI" id="CHEBI:33019"/>
        <dbReference type="ChEBI" id="CHEBI:37565"/>
        <dbReference type="ChEBI" id="CHEBI:71302"/>
        <dbReference type="ChEBI" id="CHEBI:71310"/>
        <dbReference type="EC" id="2.7.7.77"/>
    </reaction>
</comment>
<dbReference type="GO" id="GO:0005525">
    <property type="term" value="F:GTP binding"/>
    <property type="evidence" value="ECO:0007669"/>
    <property type="project" value="UniProtKB-UniRule"/>
</dbReference>
<feature type="binding site" evidence="8">
    <location>
        <position position="174"/>
    </location>
    <ligand>
        <name>GTP</name>
        <dbReference type="ChEBI" id="CHEBI:37565"/>
    </ligand>
</feature>
<keyword evidence="6 8" id="KW-0342">GTP-binding</keyword>
<dbReference type="AlphaFoldDB" id="A0A238HDF4"/>
<dbReference type="InterPro" id="IPR013482">
    <property type="entry name" value="Molybde_CF_guanTrfase"/>
</dbReference>
<dbReference type="GO" id="GO:1902758">
    <property type="term" value="P:bis(molybdopterin guanine dinucleotide)molybdenum biosynthetic process"/>
    <property type="evidence" value="ECO:0007669"/>
    <property type="project" value="TreeGrafter"/>
</dbReference>
<sequence length="309" mass="31801">MTTGPHPSTAVTGLLLAGGRGMRMGGLDKGLQPLRGEPLALHVLRRLAPQVDALVISANRHLDAYAALGAPFHARIVADMPIASELAAPSRGADGQPADARRAHPCAAQPDVGHTFAGYATTAAGHADADAADARAAGTARSPASNPRPMTRPAPANTHRADAGDARLHPMPGDADLPAAGSSGEFAGPLAGLLAGMRMAGTPRVLCVPCDSPLLPADLATRLAAALDAQRADIAFATTLDASGGIAPHPVFALINTALADDLYACLAAGQRRVRAWYARHKTIEVPFDDERAFYNANSLRDLAGLERA</sequence>
<keyword evidence="5 8" id="KW-0460">Magnesium</keyword>
<keyword evidence="3 8" id="KW-0479">Metal-binding</keyword>
<dbReference type="InterPro" id="IPR029044">
    <property type="entry name" value="Nucleotide-diphossugar_trans"/>
</dbReference>
<dbReference type="GO" id="GO:0046872">
    <property type="term" value="F:metal ion binding"/>
    <property type="evidence" value="ECO:0007669"/>
    <property type="project" value="UniProtKB-KW"/>
</dbReference>
<evidence type="ECO:0000256" key="3">
    <source>
        <dbReference type="ARBA" id="ARBA00022723"/>
    </source>
</evidence>
<evidence type="ECO:0000256" key="5">
    <source>
        <dbReference type="ARBA" id="ARBA00022842"/>
    </source>
</evidence>
<name>A0A238HDF4_9BURK</name>
<keyword evidence="1 8" id="KW-0963">Cytoplasm</keyword>
<evidence type="ECO:0000256" key="2">
    <source>
        <dbReference type="ARBA" id="ARBA00022679"/>
    </source>
</evidence>
<dbReference type="HAMAP" id="MF_00316">
    <property type="entry name" value="MobA"/>
    <property type="match status" value="1"/>
</dbReference>
<dbReference type="PANTHER" id="PTHR19136:SF81">
    <property type="entry name" value="MOLYBDENUM COFACTOR GUANYLYLTRANSFERASE"/>
    <property type="match status" value="1"/>
</dbReference>
<comment type="subcellular location">
    <subcellularLocation>
        <location evidence="8">Cytoplasm</location>
    </subcellularLocation>
</comment>
<evidence type="ECO:0000256" key="7">
    <source>
        <dbReference type="ARBA" id="ARBA00023150"/>
    </source>
</evidence>
<dbReference type="EMBL" id="FXAN01000126">
    <property type="protein sequence ID" value="SMG03063.1"/>
    <property type="molecule type" value="Genomic_DNA"/>
</dbReference>
<proteinExistence type="inferred from homology"/>
<feature type="region of interest" description="Disordered" evidence="9">
    <location>
        <begin position="130"/>
        <end position="172"/>
    </location>
</feature>
<dbReference type="GO" id="GO:0061603">
    <property type="term" value="F:molybdenum cofactor guanylyltransferase activity"/>
    <property type="evidence" value="ECO:0007669"/>
    <property type="project" value="UniProtKB-EC"/>
</dbReference>
<comment type="subunit">
    <text evidence="8">Monomer.</text>
</comment>
<feature type="binding site" evidence="8">
    <location>
        <position position="211"/>
    </location>
    <ligand>
        <name>Mg(2+)</name>
        <dbReference type="ChEBI" id="CHEBI:18420"/>
    </ligand>
</feature>
<dbReference type="GO" id="GO:0005737">
    <property type="term" value="C:cytoplasm"/>
    <property type="evidence" value="ECO:0007669"/>
    <property type="project" value="UniProtKB-SubCell"/>
</dbReference>
<feature type="binding site" evidence="8">
    <location>
        <begin position="16"/>
        <end position="18"/>
    </location>
    <ligand>
        <name>GTP</name>
        <dbReference type="ChEBI" id="CHEBI:37565"/>
    </ligand>
</feature>
<evidence type="ECO:0000256" key="9">
    <source>
        <dbReference type="SAM" id="MobiDB-lite"/>
    </source>
</evidence>
<comment type="similarity">
    <text evidence="8">Belongs to the MobA family.</text>
</comment>
<dbReference type="EC" id="2.7.7.77" evidence="8"/>